<dbReference type="Proteomes" id="UP000244855">
    <property type="component" value="Unassembled WGS sequence"/>
</dbReference>
<reference evidence="10 11" key="1">
    <citation type="journal article" date="2018" name="Sci. Rep.">
        <title>Comparative genomics provides insights into the lifestyle and reveals functional heterogeneity of dark septate endophytic fungi.</title>
        <authorList>
            <person name="Knapp D.G."/>
            <person name="Nemeth J.B."/>
            <person name="Barry K."/>
            <person name="Hainaut M."/>
            <person name="Henrissat B."/>
            <person name="Johnson J."/>
            <person name="Kuo A."/>
            <person name="Lim J.H.P."/>
            <person name="Lipzen A."/>
            <person name="Nolan M."/>
            <person name="Ohm R.A."/>
            <person name="Tamas L."/>
            <person name="Grigoriev I.V."/>
            <person name="Spatafora J.W."/>
            <person name="Nagy L.G."/>
            <person name="Kovacs G.M."/>
        </authorList>
    </citation>
    <scope>NUCLEOTIDE SEQUENCE [LARGE SCALE GENOMIC DNA]</scope>
    <source>
        <strain evidence="10 11">DSE2036</strain>
    </source>
</reference>
<dbReference type="InterPro" id="IPR045087">
    <property type="entry name" value="Cu-oxidase_fam"/>
</dbReference>
<dbReference type="EMBL" id="KZ805505">
    <property type="protein sequence ID" value="PVH95171.1"/>
    <property type="molecule type" value="Genomic_DNA"/>
</dbReference>
<name>A0A2V1DAU8_9PLEO</name>
<evidence type="ECO:0000259" key="7">
    <source>
        <dbReference type="Pfam" id="PF00394"/>
    </source>
</evidence>
<keyword evidence="2" id="KW-0479">Metal-binding</keyword>
<evidence type="ECO:0000256" key="6">
    <source>
        <dbReference type="SAM" id="SignalP"/>
    </source>
</evidence>
<keyword evidence="11" id="KW-1185">Reference proteome</keyword>
<feature type="domain" description="Plastocyanin-like" evidence="9">
    <location>
        <begin position="26"/>
        <end position="140"/>
    </location>
</feature>
<feature type="chain" id="PRO_5016139177" evidence="6">
    <location>
        <begin position="18"/>
        <end position="610"/>
    </location>
</feature>
<gene>
    <name evidence="10" type="ORF">DM02DRAFT_732019</name>
</gene>
<dbReference type="Pfam" id="PF00394">
    <property type="entry name" value="Cu-oxidase"/>
    <property type="match status" value="1"/>
</dbReference>
<feature type="signal peptide" evidence="6">
    <location>
        <begin position="1"/>
        <end position="17"/>
    </location>
</feature>
<sequence>MVQSLYLAGLLPALSLAKTVTYNFEIGWVTAAPDGYSRTVAGINGQWPIPMIEADVGDTIVVNAKNNLGNETTSLHFHGMYQTGTAANDGPTGVTQCPIAPGDSFTYTFTANPAGTHWYHSHDNGQYADGLRGKMIIHDPTWEASLKVDEQIYLTMGDWYHTQMPYLLANDYLNVNNHDGSIPPPDAFLFNESTKALDFDFQPNKRYLLRMVSVSALACGFFHIDGQILSVVAVDGVPVKSTDTDSINICAGQSYDVIVTGQTTTNKVPEYIVKMSTDMLTGPPPPLNQITLIGRAKRDYNAPTSSLSKTWSPSGVLDDFNLVPADGEKLFTNPTKKVNFYVNQTYFEGIGTRIMLGDQPFVQAKVPSLFTALTTGEAALKESTYGPGTVPQILKKDEVVQIYMENPEPYPHPMHLHGHDFQVAGRGQGSWDGKDSSLHSVPMRRDTVVIPPHGYLVLRFNAWNPGVWYFHCHIDFHLVGGMAAIFIEAPDALQSEMTVPQSAKDICAATKTPSTGNCAGKQGAISASDASSQCDNVYNDKSDNYGALVSSSASTGGNNGGNSGGKSGGNSGGNNEGNDGDSSLIGALNGASNDANDALNGAFNGRFWRA</sequence>
<feature type="region of interest" description="Disordered" evidence="5">
    <location>
        <begin position="549"/>
        <end position="586"/>
    </location>
</feature>
<dbReference type="GO" id="GO:0033573">
    <property type="term" value="C:high-affinity iron permease complex"/>
    <property type="evidence" value="ECO:0007669"/>
    <property type="project" value="TreeGrafter"/>
</dbReference>
<evidence type="ECO:0000256" key="5">
    <source>
        <dbReference type="SAM" id="MobiDB-lite"/>
    </source>
</evidence>
<dbReference type="InterPro" id="IPR002355">
    <property type="entry name" value="Cu_oxidase_Cu_BS"/>
</dbReference>
<accession>A0A2V1DAU8</accession>
<dbReference type="InterPro" id="IPR011707">
    <property type="entry name" value="Cu-oxidase-like_N"/>
</dbReference>
<evidence type="ECO:0000256" key="1">
    <source>
        <dbReference type="ARBA" id="ARBA00010609"/>
    </source>
</evidence>
<dbReference type="InterPro" id="IPR033138">
    <property type="entry name" value="Cu_oxidase_CS"/>
</dbReference>
<dbReference type="Pfam" id="PF07731">
    <property type="entry name" value="Cu-oxidase_2"/>
    <property type="match status" value="1"/>
</dbReference>
<dbReference type="Gene3D" id="2.60.40.420">
    <property type="entry name" value="Cupredoxins - blue copper proteins"/>
    <property type="match status" value="3"/>
</dbReference>
<proteinExistence type="inferred from homology"/>
<evidence type="ECO:0000313" key="10">
    <source>
        <dbReference type="EMBL" id="PVH95171.1"/>
    </source>
</evidence>
<feature type="compositionally biased region" description="Gly residues" evidence="5">
    <location>
        <begin position="557"/>
        <end position="575"/>
    </location>
</feature>
<dbReference type="SUPFAM" id="SSF49503">
    <property type="entry name" value="Cupredoxins"/>
    <property type="match status" value="3"/>
</dbReference>
<dbReference type="OrthoDB" id="2121828at2759"/>
<dbReference type="InterPro" id="IPR011706">
    <property type="entry name" value="Cu-oxidase_C"/>
</dbReference>
<evidence type="ECO:0000259" key="9">
    <source>
        <dbReference type="Pfam" id="PF07732"/>
    </source>
</evidence>
<dbReference type="GO" id="GO:0005507">
    <property type="term" value="F:copper ion binding"/>
    <property type="evidence" value="ECO:0007669"/>
    <property type="project" value="InterPro"/>
</dbReference>
<dbReference type="AlphaFoldDB" id="A0A2V1DAU8"/>
<dbReference type="GO" id="GO:0004322">
    <property type="term" value="F:ferroxidase activity"/>
    <property type="evidence" value="ECO:0007669"/>
    <property type="project" value="TreeGrafter"/>
</dbReference>
<evidence type="ECO:0000313" key="11">
    <source>
        <dbReference type="Proteomes" id="UP000244855"/>
    </source>
</evidence>
<protein>
    <submittedName>
        <fullName evidence="10">Ferroxidase</fullName>
    </submittedName>
</protein>
<evidence type="ECO:0000259" key="8">
    <source>
        <dbReference type="Pfam" id="PF07731"/>
    </source>
</evidence>
<dbReference type="GO" id="GO:0033215">
    <property type="term" value="P:reductive iron assimilation"/>
    <property type="evidence" value="ECO:0007669"/>
    <property type="project" value="TreeGrafter"/>
</dbReference>
<feature type="domain" description="Plastocyanin-like" evidence="7">
    <location>
        <begin position="151"/>
        <end position="276"/>
    </location>
</feature>
<dbReference type="Pfam" id="PF07732">
    <property type="entry name" value="Cu-oxidase_3"/>
    <property type="match status" value="1"/>
</dbReference>
<feature type="domain" description="Plastocyanin-like" evidence="8">
    <location>
        <begin position="363"/>
        <end position="491"/>
    </location>
</feature>
<dbReference type="PANTHER" id="PTHR11709:SF361">
    <property type="entry name" value="IRON TRANSPORT MULTICOPPER OXIDASE FET3"/>
    <property type="match status" value="1"/>
</dbReference>
<dbReference type="GO" id="GO:0010106">
    <property type="term" value="P:cellular response to iron ion starvation"/>
    <property type="evidence" value="ECO:0007669"/>
    <property type="project" value="TreeGrafter"/>
</dbReference>
<organism evidence="10 11">
    <name type="scientific">Periconia macrospinosa</name>
    <dbReference type="NCBI Taxonomy" id="97972"/>
    <lineage>
        <taxon>Eukaryota</taxon>
        <taxon>Fungi</taxon>
        <taxon>Dikarya</taxon>
        <taxon>Ascomycota</taxon>
        <taxon>Pezizomycotina</taxon>
        <taxon>Dothideomycetes</taxon>
        <taxon>Pleosporomycetidae</taxon>
        <taxon>Pleosporales</taxon>
        <taxon>Massarineae</taxon>
        <taxon>Periconiaceae</taxon>
        <taxon>Periconia</taxon>
    </lineage>
</organism>
<keyword evidence="3" id="KW-0560">Oxidoreductase</keyword>
<keyword evidence="6" id="KW-0732">Signal</keyword>
<evidence type="ECO:0000256" key="2">
    <source>
        <dbReference type="ARBA" id="ARBA00022723"/>
    </source>
</evidence>
<dbReference type="PANTHER" id="PTHR11709">
    <property type="entry name" value="MULTI-COPPER OXIDASE"/>
    <property type="match status" value="1"/>
</dbReference>
<keyword evidence="4" id="KW-0186">Copper</keyword>
<comment type="similarity">
    <text evidence="1">Belongs to the multicopper oxidase family.</text>
</comment>
<dbReference type="CDD" id="cd13851">
    <property type="entry name" value="CuRO_1_Fet3p"/>
    <property type="match status" value="1"/>
</dbReference>
<dbReference type="PROSITE" id="PS00080">
    <property type="entry name" value="MULTICOPPER_OXIDASE2"/>
    <property type="match status" value="1"/>
</dbReference>
<dbReference type="InterPro" id="IPR008972">
    <property type="entry name" value="Cupredoxin"/>
</dbReference>
<evidence type="ECO:0000256" key="3">
    <source>
        <dbReference type="ARBA" id="ARBA00023002"/>
    </source>
</evidence>
<evidence type="ECO:0000256" key="4">
    <source>
        <dbReference type="ARBA" id="ARBA00023008"/>
    </source>
</evidence>
<dbReference type="InterPro" id="IPR001117">
    <property type="entry name" value="Cu-oxidase_2nd"/>
</dbReference>
<dbReference type="PROSITE" id="PS00079">
    <property type="entry name" value="MULTICOPPER_OXIDASE1"/>
    <property type="match status" value="1"/>
</dbReference>
<dbReference type="STRING" id="97972.A0A2V1DAU8"/>